<keyword evidence="3" id="KW-1185">Reference proteome</keyword>
<reference evidence="2 3" key="1">
    <citation type="submission" date="2019-04" db="EMBL/GenBank/DDBJ databases">
        <title>Reference strain of H23.</title>
        <authorList>
            <person name="Luo X."/>
        </authorList>
    </citation>
    <scope>NUCLEOTIDE SEQUENCE [LARGE SCALE GENOMIC DNA]</scope>
    <source>
        <strain evidence="2 3">H23</strain>
    </source>
</reference>
<dbReference type="Proteomes" id="UP000308707">
    <property type="component" value="Unassembled WGS sequence"/>
</dbReference>
<name>A0A4U5K4F9_9GAMM</name>
<sequence>MSQAPGPPPHADSDARVRIEPQRRWDAFGMIVASCIGLLALLVSGYTAYVQRQQVRAQVWPHATIAYQDQDRRVSIFNKGVGPAKLETVRITVDGKPYRNWAAVLSALGLSGAEYGHSTLSETVLSPGESLAVLIFKDPSIYARFRRGMNARGRMDFCYCSTLEECWVFEDRRAPVKPVVRPVAQCPWQTATEAFTD</sequence>
<keyword evidence="1" id="KW-1133">Transmembrane helix</keyword>
<dbReference type="OrthoDB" id="1492993at2"/>
<gene>
    <name evidence="2" type="ORF">FCE95_06675</name>
</gene>
<protein>
    <submittedName>
        <fullName evidence="2">Uncharacterized protein</fullName>
    </submittedName>
</protein>
<feature type="transmembrane region" description="Helical" evidence="1">
    <location>
        <begin position="27"/>
        <end position="49"/>
    </location>
</feature>
<dbReference type="EMBL" id="SZUA01000001">
    <property type="protein sequence ID" value="TKR33949.1"/>
    <property type="molecule type" value="Genomic_DNA"/>
</dbReference>
<keyword evidence="1" id="KW-0472">Membrane</keyword>
<accession>A0A4U5K4F9</accession>
<evidence type="ECO:0000256" key="1">
    <source>
        <dbReference type="SAM" id="Phobius"/>
    </source>
</evidence>
<keyword evidence="1" id="KW-0812">Transmembrane</keyword>
<organism evidence="2 3">
    <name type="scientific">Luteimonas gilva</name>
    <dbReference type="NCBI Taxonomy" id="2572684"/>
    <lineage>
        <taxon>Bacteria</taxon>
        <taxon>Pseudomonadati</taxon>
        <taxon>Pseudomonadota</taxon>
        <taxon>Gammaproteobacteria</taxon>
        <taxon>Lysobacterales</taxon>
        <taxon>Lysobacteraceae</taxon>
        <taxon>Luteimonas</taxon>
    </lineage>
</organism>
<evidence type="ECO:0000313" key="3">
    <source>
        <dbReference type="Proteomes" id="UP000308707"/>
    </source>
</evidence>
<dbReference type="AlphaFoldDB" id="A0A4U5K4F9"/>
<evidence type="ECO:0000313" key="2">
    <source>
        <dbReference type="EMBL" id="TKR33949.1"/>
    </source>
</evidence>
<dbReference type="RefSeq" id="WP_137266154.1">
    <property type="nucleotide sequence ID" value="NZ_SZUA01000001.1"/>
</dbReference>
<proteinExistence type="predicted"/>
<comment type="caution">
    <text evidence="2">The sequence shown here is derived from an EMBL/GenBank/DDBJ whole genome shotgun (WGS) entry which is preliminary data.</text>
</comment>